<dbReference type="SUPFAM" id="SSF48371">
    <property type="entry name" value="ARM repeat"/>
    <property type="match status" value="2"/>
</dbReference>
<name>A0ABY7CKT1_9BASI</name>
<feature type="compositionally biased region" description="Basic and acidic residues" evidence="1">
    <location>
        <begin position="681"/>
        <end position="691"/>
    </location>
</feature>
<protein>
    <submittedName>
        <fullName evidence="2">Uncharacterized protein</fullName>
    </submittedName>
</protein>
<dbReference type="EMBL" id="CP110425">
    <property type="protein sequence ID" value="WAQ84958.1"/>
    <property type="molecule type" value="Genomic_DNA"/>
</dbReference>
<feature type="region of interest" description="Disordered" evidence="1">
    <location>
        <begin position="680"/>
        <end position="717"/>
    </location>
</feature>
<dbReference type="InterPro" id="IPR040144">
    <property type="entry name" value="RAP1GDS1"/>
</dbReference>
<dbReference type="GeneID" id="77810198"/>
<dbReference type="Gene3D" id="1.25.10.10">
    <property type="entry name" value="Leucine-rich Repeat Variant"/>
    <property type="match status" value="1"/>
</dbReference>
<evidence type="ECO:0000313" key="2">
    <source>
        <dbReference type="EMBL" id="WAQ84958.1"/>
    </source>
</evidence>
<sequence length="823" mass="91381">MGPAQPARTVCNNPHLEIVESMADSLPDLKELAADLPLPPKIENDIQELETHLSRYVDDDLDDFDHWTKIRDLAREVANQLRDLRFRQSVGSKTKIFPYIIKTINKVIAKRPAVKVNEMHSPVISVTQLLRIVGNLVHTSDDNRHKCLDAGGAPAIKSMIDMFVDMSLVDDVCYEEEIRIALIVATNFSVEFQPAQDLLAELGLTASLSRLIEYAYSKRLVWMSFPLILLDEMIGMEAGWSRVPDTLLCTLAQMIVYYAAQAEPDDSDPPKEENLNVQIVVLASQILQTLVEHATSGRYTSWLFVTADPVSYSFSDDPVTPMWLRLVMFLRSAYRGIEAAPGTYHGEIKYNLYSIIKIQIIQALVLAMAHVQVTPEARLMMYDILAEWVKEDTILRNRVDLVIMCGLWLSNLACDEEACRVLVEEYQILETLVKIFEVWSPSRLGLPEDAAVCKAKPGQQAQVLHGWCGLARNLAVPGIYKDKLGELGMVEYALECLRPEFDIVEPLSGTAAALLRHLCKNNSGNVVRVLESNRVDCIVNLAKRMEQPFLILETSRLLSALINTAAQGETSKSEKFASGWMVLYSETTVDAIARFAYFAIISQHFVLINEALISLTLLAVNPSLVHCLCSSLLKVQGEGPSSASVVNSGDSEPVDPDDKFRTALAALLCLAIPVDTNAIEGSKEGTKKGQDETDGQAGGGEKTSGSEKEDEDEEELPEEAKKLIKELPIQMKHNLFVALTSLGQQAMKIPPQTEDKDKGESDVKRIQDILLNHYKTYLPKEPPASDSTPQTTENSLVVHQNTDDLHIPTSFLELLGVWGVTVT</sequence>
<evidence type="ECO:0000313" key="3">
    <source>
        <dbReference type="Proteomes" id="UP001164743"/>
    </source>
</evidence>
<gene>
    <name evidence="2" type="ORF">PtA15_5A531</name>
</gene>
<dbReference type="InterPro" id="IPR011989">
    <property type="entry name" value="ARM-like"/>
</dbReference>
<dbReference type="PANTHER" id="PTHR10957">
    <property type="entry name" value="RAP1 GTPASE-GDP DISSOCIATION STIMULATOR 1"/>
    <property type="match status" value="1"/>
</dbReference>
<dbReference type="InterPro" id="IPR016024">
    <property type="entry name" value="ARM-type_fold"/>
</dbReference>
<accession>A0ABY7CKT1</accession>
<proteinExistence type="predicted"/>
<dbReference type="Proteomes" id="UP001164743">
    <property type="component" value="Chromosome 5A"/>
</dbReference>
<organism evidence="2 3">
    <name type="scientific">Puccinia triticina</name>
    <dbReference type="NCBI Taxonomy" id="208348"/>
    <lineage>
        <taxon>Eukaryota</taxon>
        <taxon>Fungi</taxon>
        <taxon>Dikarya</taxon>
        <taxon>Basidiomycota</taxon>
        <taxon>Pucciniomycotina</taxon>
        <taxon>Pucciniomycetes</taxon>
        <taxon>Pucciniales</taxon>
        <taxon>Pucciniaceae</taxon>
        <taxon>Puccinia</taxon>
    </lineage>
</organism>
<reference evidence="2" key="1">
    <citation type="submission" date="2022-10" db="EMBL/GenBank/DDBJ databases">
        <title>Puccinia triticina Genome sequencing and assembly.</title>
        <authorList>
            <person name="Li C."/>
        </authorList>
    </citation>
    <scope>NUCLEOTIDE SEQUENCE</scope>
    <source>
        <strain evidence="2">Pt15</strain>
    </source>
</reference>
<evidence type="ECO:0000256" key="1">
    <source>
        <dbReference type="SAM" id="MobiDB-lite"/>
    </source>
</evidence>
<keyword evidence="3" id="KW-1185">Reference proteome</keyword>
<feature type="compositionally biased region" description="Acidic residues" evidence="1">
    <location>
        <begin position="708"/>
        <end position="717"/>
    </location>
</feature>
<dbReference type="RefSeq" id="XP_053020513.1">
    <property type="nucleotide sequence ID" value="XM_053169303.1"/>
</dbReference>